<proteinExistence type="predicted"/>
<dbReference type="Pfam" id="PF13576">
    <property type="entry name" value="Pentapeptide_3"/>
    <property type="match status" value="1"/>
</dbReference>
<reference evidence="2 3" key="1">
    <citation type="submission" date="2022-06" db="EMBL/GenBank/DDBJ databases">
        <title>Genomic Encyclopedia of Archaeal and Bacterial Type Strains, Phase II (KMG-II): from individual species to whole genera.</title>
        <authorList>
            <person name="Goeker M."/>
        </authorList>
    </citation>
    <scope>NUCLEOTIDE SEQUENCE [LARGE SCALE GENOMIC DNA]</scope>
    <source>
        <strain evidence="2 3">DSM 44255</strain>
    </source>
</reference>
<gene>
    <name evidence="2" type="ORF">LV75_000209</name>
</gene>
<evidence type="ECO:0000313" key="2">
    <source>
        <dbReference type="EMBL" id="MCP2267727.1"/>
    </source>
</evidence>
<dbReference type="EMBL" id="JAMTCO010000001">
    <property type="protein sequence ID" value="MCP2267727.1"/>
    <property type="molecule type" value="Genomic_DNA"/>
</dbReference>
<keyword evidence="1" id="KW-0812">Transmembrane</keyword>
<comment type="caution">
    <text evidence="2">The sequence shown here is derived from an EMBL/GenBank/DDBJ whole genome shotgun (WGS) entry which is preliminary data.</text>
</comment>
<name>A0ABT1I577_9PSEU</name>
<keyword evidence="3" id="KW-1185">Reference proteome</keyword>
<evidence type="ECO:0000313" key="3">
    <source>
        <dbReference type="Proteomes" id="UP001205185"/>
    </source>
</evidence>
<feature type="transmembrane region" description="Helical" evidence="1">
    <location>
        <begin position="60"/>
        <end position="80"/>
    </location>
</feature>
<dbReference type="Proteomes" id="UP001205185">
    <property type="component" value="Unassembled WGS sequence"/>
</dbReference>
<keyword evidence="1" id="KW-0472">Membrane</keyword>
<feature type="transmembrane region" description="Helical" evidence="1">
    <location>
        <begin position="26"/>
        <end position="48"/>
    </location>
</feature>
<dbReference type="Gene3D" id="2.160.20.80">
    <property type="entry name" value="E3 ubiquitin-protein ligase SopA"/>
    <property type="match status" value="1"/>
</dbReference>
<accession>A0ABT1I577</accession>
<organism evidence="2 3">
    <name type="scientific">Actinokineospora diospyrosa</name>
    <dbReference type="NCBI Taxonomy" id="103728"/>
    <lineage>
        <taxon>Bacteria</taxon>
        <taxon>Bacillati</taxon>
        <taxon>Actinomycetota</taxon>
        <taxon>Actinomycetes</taxon>
        <taxon>Pseudonocardiales</taxon>
        <taxon>Pseudonocardiaceae</taxon>
        <taxon>Actinokineospora</taxon>
    </lineage>
</organism>
<protein>
    <submittedName>
        <fullName evidence="2">Pentapeptide repeat-containing protein</fullName>
    </submittedName>
</protein>
<dbReference type="InterPro" id="IPR001646">
    <property type="entry name" value="5peptide_repeat"/>
</dbReference>
<sequence length="405" mass="44030">MIERAEPDPPVSPDRTGLPTPLTKRFLATVAVAIVLLTAAAIGALLWLGRGGNSTALEAVKIGLTVGLGGGGAFALFLAWRRQQSTDIALQQKRDDQAHQDRVHAHERQVAVDAREDAKARRITELYTKASDQLGSDKAAVRLAGLYALERLAQDNADDPHLRQTVVNVWCAYLRMPYTPPGKLDEVERREALQEREVRLAAQRVLATHLRPGSDLDAPLPTYWPAIVIDLAGATLINFDFADCHVATATFITATFTGSTTFRNARTTGTVSFDGAEFGGDVWFRGMRFGGDAMFIRAVFDGAVSFGRAVFDGYAGFGGAWFNGEAGFGGVRFGGDAWFREARFITNAAFGRAMVRIVPKGALGGAKSRLDHWPSGWIVEDVARSVDDQEGEWMRIVPVVLPMDP</sequence>
<evidence type="ECO:0000256" key="1">
    <source>
        <dbReference type="SAM" id="Phobius"/>
    </source>
</evidence>
<keyword evidence="1" id="KW-1133">Transmembrane helix</keyword>